<dbReference type="Pfam" id="PF00024">
    <property type="entry name" value="PAN_1"/>
    <property type="match status" value="1"/>
</dbReference>
<dbReference type="InterPro" id="IPR003609">
    <property type="entry name" value="Pan_app"/>
</dbReference>
<sequence length="155" mass="17182">MKKNTRVPSRRLLLFSSLVAGAAYHAYAQIGVFMNWSPVVDRLPYVQRDAGFNVKSDGTSQKVPDCAKVVTPESRYDPLDDIHGHNRSTEQDVRSCRRRCASVDGCAFFSFWQRDGRCQLSTSSAKLVMDELGGVAGPVYCAYATRKPARGETLS</sequence>
<protein>
    <recommendedName>
        <fullName evidence="1">Apple domain-containing protein</fullName>
    </recommendedName>
</protein>
<comment type="caution">
    <text evidence="2">The sequence shown here is derived from an EMBL/GenBank/DDBJ whole genome shotgun (WGS) entry which is preliminary data.</text>
</comment>
<evidence type="ECO:0000313" key="2">
    <source>
        <dbReference type="EMBL" id="KAK3245075.1"/>
    </source>
</evidence>
<proteinExistence type="predicted"/>
<dbReference type="Gene3D" id="3.50.4.10">
    <property type="entry name" value="Hepatocyte Growth Factor"/>
    <property type="match status" value="1"/>
</dbReference>
<evidence type="ECO:0000259" key="1">
    <source>
        <dbReference type="Pfam" id="PF00024"/>
    </source>
</evidence>
<dbReference type="EMBL" id="LGRX02031038">
    <property type="protein sequence ID" value="KAK3245075.1"/>
    <property type="molecule type" value="Genomic_DNA"/>
</dbReference>
<name>A0AAE0C067_9CHLO</name>
<organism evidence="2 3">
    <name type="scientific">Cymbomonas tetramitiformis</name>
    <dbReference type="NCBI Taxonomy" id="36881"/>
    <lineage>
        <taxon>Eukaryota</taxon>
        <taxon>Viridiplantae</taxon>
        <taxon>Chlorophyta</taxon>
        <taxon>Pyramimonadophyceae</taxon>
        <taxon>Pyramimonadales</taxon>
        <taxon>Pyramimonadaceae</taxon>
        <taxon>Cymbomonas</taxon>
    </lineage>
</organism>
<gene>
    <name evidence="2" type="ORF">CYMTET_45338</name>
</gene>
<feature type="domain" description="Apple" evidence="1">
    <location>
        <begin position="91"/>
        <end position="126"/>
    </location>
</feature>
<reference evidence="2 3" key="1">
    <citation type="journal article" date="2015" name="Genome Biol. Evol.">
        <title>Comparative Genomics of a Bacterivorous Green Alga Reveals Evolutionary Causalities and Consequences of Phago-Mixotrophic Mode of Nutrition.</title>
        <authorList>
            <person name="Burns J.A."/>
            <person name="Paasch A."/>
            <person name="Narechania A."/>
            <person name="Kim E."/>
        </authorList>
    </citation>
    <scope>NUCLEOTIDE SEQUENCE [LARGE SCALE GENOMIC DNA]</scope>
    <source>
        <strain evidence="2 3">PLY_AMNH</strain>
    </source>
</reference>
<dbReference type="AlphaFoldDB" id="A0AAE0C067"/>
<dbReference type="SUPFAM" id="SSF57414">
    <property type="entry name" value="Hairpin loop containing domain-like"/>
    <property type="match status" value="1"/>
</dbReference>
<accession>A0AAE0C067</accession>
<evidence type="ECO:0000313" key="3">
    <source>
        <dbReference type="Proteomes" id="UP001190700"/>
    </source>
</evidence>
<dbReference type="Proteomes" id="UP001190700">
    <property type="component" value="Unassembled WGS sequence"/>
</dbReference>
<keyword evidence="3" id="KW-1185">Reference proteome</keyword>